<keyword evidence="2" id="KW-1185">Reference proteome</keyword>
<proteinExistence type="predicted"/>
<dbReference type="RefSeq" id="WP_057875021.1">
    <property type="nucleotide sequence ID" value="NZ_AYZD01000001.1"/>
</dbReference>
<dbReference type="Gene3D" id="3.40.50.10710">
    <property type="entry name" value="Metallo-hydrolase/oxidoreductase"/>
    <property type="match status" value="1"/>
</dbReference>
<evidence type="ECO:0000313" key="2">
    <source>
        <dbReference type="Proteomes" id="UP000051015"/>
    </source>
</evidence>
<dbReference type="STRING" id="1423725.FC19_GL001561"/>
<dbReference type="InterPro" id="IPR036866">
    <property type="entry name" value="RibonucZ/Hydroxyglut_hydro"/>
</dbReference>
<evidence type="ECO:0000313" key="1">
    <source>
        <dbReference type="EMBL" id="KRM97520.1"/>
    </source>
</evidence>
<organism evidence="1 2">
    <name type="scientific">Liquorilactobacillus aquaticus DSM 21051</name>
    <dbReference type="NCBI Taxonomy" id="1423725"/>
    <lineage>
        <taxon>Bacteria</taxon>
        <taxon>Bacillati</taxon>
        <taxon>Bacillota</taxon>
        <taxon>Bacilli</taxon>
        <taxon>Lactobacillales</taxon>
        <taxon>Lactobacillaceae</taxon>
        <taxon>Liquorilactobacillus</taxon>
    </lineage>
</organism>
<dbReference type="Proteomes" id="UP000051015">
    <property type="component" value="Unassembled WGS sequence"/>
</dbReference>
<dbReference type="InterPro" id="IPR042173">
    <property type="entry name" value="RNase_J_2"/>
</dbReference>
<dbReference type="OrthoDB" id="2274407at2"/>
<comment type="caution">
    <text evidence="1">The sequence shown here is derived from an EMBL/GenBank/DDBJ whole genome shotgun (WGS) entry which is preliminary data.</text>
</comment>
<dbReference type="EMBL" id="AYZD01000001">
    <property type="protein sequence ID" value="KRM97520.1"/>
    <property type="molecule type" value="Genomic_DNA"/>
</dbReference>
<reference evidence="1 2" key="1">
    <citation type="journal article" date="2015" name="Genome Announc.">
        <title>Expanding the biotechnology potential of lactobacilli through comparative genomics of 213 strains and associated genera.</title>
        <authorList>
            <person name="Sun Z."/>
            <person name="Harris H.M."/>
            <person name="McCann A."/>
            <person name="Guo C."/>
            <person name="Argimon S."/>
            <person name="Zhang W."/>
            <person name="Yang X."/>
            <person name="Jeffery I.B."/>
            <person name="Cooney J.C."/>
            <person name="Kagawa T.F."/>
            <person name="Liu W."/>
            <person name="Song Y."/>
            <person name="Salvetti E."/>
            <person name="Wrobel A."/>
            <person name="Rasinkangas P."/>
            <person name="Parkhill J."/>
            <person name="Rea M.C."/>
            <person name="O'Sullivan O."/>
            <person name="Ritari J."/>
            <person name="Douillard F.P."/>
            <person name="Paul Ross R."/>
            <person name="Yang R."/>
            <person name="Briner A.E."/>
            <person name="Felis G.E."/>
            <person name="de Vos W.M."/>
            <person name="Barrangou R."/>
            <person name="Klaenhammer T.R."/>
            <person name="Caufield P.W."/>
            <person name="Cui Y."/>
            <person name="Zhang H."/>
            <person name="O'Toole P.W."/>
        </authorList>
    </citation>
    <scope>NUCLEOTIDE SEQUENCE [LARGE SCALE GENOMIC DNA]</scope>
    <source>
        <strain evidence="1 2">DSM 21051</strain>
    </source>
</reference>
<dbReference type="PATRIC" id="fig|1423725.3.peg.1603"/>
<gene>
    <name evidence="1" type="ORF">FC19_GL001561</name>
</gene>
<dbReference type="Gene3D" id="3.60.15.10">
    <property type="entry name" value="Ribonuclease Z/Hydroxyacylglutathione hydrolase-like"/>
    <property type="match status" value="1"/>
</dbReference>
<dbReference type="AlphaFoldDB" id="A0A0R2D0M2"/>
<name>A0A0R2D0M2_9LACO</name>
<accession>A0A0R2D0M2</accession>
<protein>
    <submittedName>
        <fullName evidence="1">Uncharacterized protein</fullName>
    </submittedName>
</protein>
<sequence length="345" mass="39734">MTDTDKKINNSFSLNKSLVAQKDNTCILFDPAVSTFKKFSVFQDDFVLQVVILTQLSENNLQLLYSAPSKVLFYMSQELFLLLQKMQRFGLVPKITNMGKIIPYDFPQKIGPFKVTAYKNDDSLYGSLALVIRDTQTAIGYVNAFVLYGGHKKRTKKWLKKMAGSNLTAFITSSTMFTDKSAQLPKSENGIQKYFSKQLKSIQPTEPFKVLLSPWNPERLHRFNETCTELNKKLVLPVSIAEFLHFFFPDDTIYCYSTSETVQEQEVQNKMHYISERQLKERPSDFVLQDDANPLFVDPSIQNSQACQKKSWLNKSNFNRTIEPLDEKMLADLENRLNTTNILQC</sequence>